<keyword evidence="4" id="KW-0804">Transcription</keyword>
<keyword evidence="4" id="KW-0805">Transcription regulation</keyword>
<dbReference type="Pfam" id="PF08612">
    <property type="entry name" value="Med20"/>
    <property type="match status" value="1"/>
</dbReference>
<organism evidence="5 6">
    <name type="scientific">Dictyocaulus viviparus</name>
    <name type="common">Bovine lungworm</name>
    <dbReference type="NCBI Taxonomy" id="29172"/>
    <lineage>
        <taxon>Eukaryota</taxon>
        <taxon>Metazoa</taxon>
        <taxon>Ecdysozoa</taxon>
        <taxon>Nematoda</taxon>
        <taxon>Chromadorea</taxon>
        <taxon>Rhabditida</taxon>
        <taxon>Rhabditina</taxon>
        <taxon>Rhabditomorpha</taxon>
        <taxon>Strongyloidea</taxon>
        <taxon>Metastrongylidae</taxon>
        <taxon>Dictyocaulus</taxon>
    </lineage>
</organism>
<evidence type="ECO:0000256" key="4">
    <source>
        <dbReference type="RuleBase" id="RU364152"/>
    </source>
</evidence>
<evidence type="ECO:0000256" key="3">
    <source>
        <dbReference type="ARBA" id="ARBA00023242"/>
    </source>
</evidence>
<accession>A0A0D8XEN9</accession>
<comment type="similarity">
    <text evidence="2 4">Belongs to the Mediator complex subunit 20 family.</text>
</comment>
<dbReference type="OrthoDB" id="1854899at2759"/>
<keyword evidence="3 4" id="KW-0539">Nucleus</keyword>
<evidence type="ECO:0000313" key="5">
    <source>
        <dbReference type="EMBL" id="KJH43063.1"/>
    </source>
</evidence>
<sequence length="140" mass="16013">MGVSWVFEHDKSAKEVERLLEGGGAEQIGTFTVDCLPYIPNDKLTGVEYRLRDFVIRVGTASQVTTAKGVIVEAIIFVEYEPSQLAVQSVHMMTEMMQMFFPQYADNKPDVINKTSPEPYSALDTMYQYLMIFRRMRKKA</sequence>
<reference evidence="5 6" key="1">
    <citation type="submission" date="2013-11" db="EMBL/GenBank/DDBJ databases">
        <title>Draft genome of the bovine lungworm Dictyocaulus viviparus.</title>
        <authorList>
            <person name="Mitreva M."/>
        </authorList>
    </citation>
    <scope>NUCLEOTIDE SEQUENCE [LARGE SCALE GENOMIC DNA]</scope>
    <source>
        <strain evidence="5 6">HannoverDv2000</strain>
    </source>
</reference>
<protein>
    <recommendedName>
        <fullName evidence="4">Mediator of RNA polymerase II transcription subunit 20</fullName>
    </recommendedName>
    <alternativeName>
        <fullName evidence="4">Mediator complex subunit 20</fullName>
    </alternativeName>
</protein>
<evidence type="ECO:0000313" key="6">
    <source>
        <dbReference type="Proteomes" id="UP000053766"/>
    </source>
</evidence>
<dbReference type="AlphaFoldDB" id="A0A0D8XEN9"/>
<gene>
    <name evidence="4" type="primary">MED20</name>
    <name evidence="5" type="ORF">DICVIV_10931</name>
</gene>
<comment type="subunit">
    <text evidence="4">Component of the Mediator complex.</text>
</comment>
<dbReference type="InterPro" id="IPR013921">
    <property type="entry name" value="Mediator_Med20"/>
</dbReference>
<name>A0A0D8XEN9_DICVI</name>
<keyword evidence="4" id="KW-0010">Activator</keyword>
<evidence type="ECO:0000256" key="2">
    <source>
        <dbReference type="ARBA" id="ARBA00010743"/>
    </source>
</evidence>
<reference evidence="6" key="2">
    <citation type="journal article" date="2016" name="Sci. Rep.">
        <title>Dictyocaulus viviparus genome, variome and transcriptome elucidate lungworm biology and support future intervention.</title>
        <authorList>
            <person name="McNulty S.N."/>
            <person name="Strube C."/>
            <person name="Rosa B.A."/>
            <person name="Martin J.C."/>
            <person name="Tyagi R."/>
            <person name="Choi Y.J."/>
            <person name="Wang Q."/>
            <person name="Hallsworth Pepin K."/>
            <person name="Zhang X."/>
            <person name="Ozersky P."/>
            <person name="Wilson R.K."/>
            <person name="Sternberg P.W."/>
            <person name="Gasser R.B."/>
            <person name="Mitreva M."/>
        </authorList>
    </citation>
    <scope>NUCLEOTIDE SEQUENCE [LARGE SCALE GENOMIC DNA]</scope>
    <source>
        <strain evidence="6">HannoverDv2000</strain>
    </source>
</reference>
<keyword evidence="6" id="KW-1185">Reference proteome</keyword>
<dbReference type="STRING" id="29172.A0A0D8XEN9"/>
<dbReference type="GO" id="GO:0006357">
    <property type="term" value="P:regulation of transcription by RNA polymerase II"/>
    <property type="evidence" value="ECO:0007669"/>
    <property type="project" value="InterPro"/>
</dbReference>
<dbReference type="Proteomes" id="UP000053766">
    <property type="component" value="Unassembled WGS sequence"/>
</dbReference>
<comment type="function">
    <text evidence="4">Component of the Mediator complex, a coactivator involved in the regulated transcription of nearly all RNA polymerase II-dependent genes. Mediator functions as a bridge to convey information from gene-specific regulatory proteins to the basal RNA polymerase II transcription machinery. Mediator is recruited to promoters by direct interactions with regulatory proteins and serves as a scaffold for the assembly of a functional preinitiation complex with RNA polymerase II and the general transcription factors.</text>
</comment>
<dbReference type="EMBL" id="KN716596">
    <property type="protein sequence ID" value="KJH43063.1"/>
    <property type="molecule type" value="Genomic_DNA"/>
</dbReference>
<proteinExistence type="inferred from homology"/>
<comment type="subcellular location">
    <subcellularLocation>
        <location evidence="1 4">Nucleus</location>
    </subcellularLocation>
</comment>
<dbReference type="GO" id="GO:0016592">
    <property type="term" value="C:mediator complex"/>
    <property type="evidence" value="ECO:0007669"/>
    <property type="project" value="InterPro"/>
</dbReference>
<evidence type="ECO:0000256" key="1">
    <source>
        <dbReference type="ARBA" id="ARBA00004123"/>
    </source>
</evidence>
<dbReference type="GO" id="GO:0003712">
    <property type="term" value="F:transcription coregulator activity"/>
    <property type="evidence" value="ECO:0007669"/>
    <property type="project" value="InterPro"/>
</dbReference>